<organism evidence="2">
    <name type="scientific">Pleurotus ostreatus</name>
    <name type="common">Oyster mushroom</name>
    <name type="synonym">White-rot fungus</name>
    <dbReference type="NCBI Taxonomy" id="5322"/>
    <lineage>
        <taxon>Eukaryota</taxon>
        <taxon>Fungi</taxon>
        <taxon>Dikarya</taxon>
        <taxon>Basidiomycota</taxon>
        <taxon>Agaricomycotina</taxon>
        <taxon>Agaricomycetes</taxon>
        <taxon>Agaricomycetidae</taxon>
        <taxon>Agaricales</taxon>
        <taxon>Pleurotineae</taxon>
        <taxon>Pleurotaceae</taxon>
        <taxon>Pleurotus</taxon>
    </lineage>
</organism>
<name>A0A2Z5EN53_PLEOS</name>
<evidence type="ECO:0000259" key="1">
    <source>
        <dbReference type="Pfam" id="PF08914"/>
    </source>
</evidence>
<dbReference type="InterPro" id="IPR009057">
    <property type="entry name" value="Homeodomain-like_sf"/>
</dbReference>
<dbReference type="SMR" id="A0A2Z5EN53"/>
<dbReference type="CDD" id="cd11655">
    <property type="entry name" value="rap1_myb-like"/>
    <property type="match status" value="1"/>
</dbReference>
<accession>A0A2Z5EN53</accession>
<feature type="domain" description="TERF2-interacting telomeric protein 1 Myb" evidence="1">
    <location>
        <begin position="189"/>
        <end position="247"/>
    </location>
</feature>
<evidence type="ECO:0000313" key="2">
    <source>
        <dbReference type="EMBL" id="AXB87527.1"/>
    </source>
</evidence>
<dbReference type="VEuPathDB" id="FungiDB:PC9H_008843"/>
<proteinExistence type="evidence at transcript level"/>
<dbReference type="EMBL" id="MH510312">
    <property type="protein sequence ID" value="AXB87527.1"/>
    <property type="molecule type" value="mRNA"/>
</dbReference>
<sequence>MVHNGEGVGIYKASQFDSSNNRRRPLDASHPSAHIFSRLGVQSSRPMARIRKTPSKRLPFTGLKKVWKERVDCRPIFKGRSFFVDSSIHDLDRRAYLSYNLIVHGGTVSWKLDGADILLVDEQKLPSRSIPHLQIAYAHSPDPSLQNLIVLDEQTIWRHVQREIILQPNEPTTKVPMGGSKTGFYRTPFSQADKNNLAFYLSRKIPDKAAGGRYGNKVYEELSENPHKEMQWARRHTWQSWRQHYVKNDTDIDSRISEFVISHPPLNATKYNSDRRVTRRMTRRTSTEKMLKGRD</sequence>
<reference evidence="2" key="1">
    <citation type="submission" date="2018-06" db="EMBL/GenBank/DDBJ databases">
        <title>Genome-wide characterization and expression analyses of Pleurotus ostreatus MYB transcription factors during developmental stages and under heat stress based on de novo sequenced genome.</title>
        <authorList>
            <person name="Wang L."/>
            <person name="Gao W."/>
            <person name="Wu X."/>
            <person name="Zhao M."/>
            <person name="Qu J."/>
            <person name="Huang C."/>
            <person name="Zhang J."/>
        </authorList>
    </citation>
    <scope>NUCLEOTIDE SEQUENCE</scope>
    <source>
        <strain evidence="2">CCMSSC03989</strain>
        <tissue evidence="2">Mycelium</tissue>
    </source>
</reference>
<dbReference type="InterPro" id="IPR015010">
    <property type="entry name" value="TERF2IP_Myb"/>
</dbReference>
<dbReference type="Gene3D" id="1.10.10.60">
    <property type="entry name" value="Homeodomain-like"/>
    <property type="match status" value="1"/>
</dbReference>
<dbReference type="VEuPathDB" id="FungiDB:PLEOSDRAFT_1100702"/>
<dbReference type="Pfam" id="PF08914">
    <property type="entry name" value="Myb_Rap1"/>
    <property type="match status" value="1"/>
</dbReference>
<protein>
    <submittedName>
        <fullName evidence="2">MYB transcription factor 19</fullName>
    </submittedName>
</protein>
<dbReference type="AlphaFoldDB" id="A0A2Z5EN53"/>
<dbReference type="SUPFAM" id="SSF46689">
    <property type="entry name" value="Homeodomain-like"/>
    <property type="match status" value="1"/>
</dbReference>